<comment type="similarity">
    <text evidence="1">Belongs to the nucleosome assembly protein (NAP) family.</text>
</comment>
<dbReference type="AlphaFoldDB" id="A0A914RHX9"/>
<dbReference type="Proteomes" id="UP000887564">
    <property type="component" value="Unplaced"/>
</dbReference>
<reference evidence="3" key="1">
    <citation type="submission" date="2022-11" db="UniProtKB">
        <authorList>
            <consortium name="WormBaseParasite"/>
        </authorList>
    </citation>
    <scope>IDENTIFICATION</scope>
</reference>
<dbReference type="InterPro" id="IPR037231">
    <property type="entry name" value="NAP-like_sf"/>
</dbReference>
<accession>A0A914RHX9</accession>
<dbReference type="InterPro" id="IPR002164">
    <property type="entry name" value="NAP_family"/>
</dbReference>
<evidence type="ECO:0000313" key="3">
    <source>
        <dbReference type="WBParaSite" id="PEQ_0000439701-mRNA-1"/>
    </source>
</evidence>
<organism evidence="2 3">
    <name type="scientific">Parascaris equorum</name>
    <name type="common">Equine roundworm</name>
    <dbReference type="NCBI Taxonomy" id="6256"/>
    <lineage>
        <taxon>Eukaryota</taxon>
        <taxon>Metazoa</taxon>
        <taxon>Ecdysozoa</taxon>
        <taxon>Nematoda</taxon>
        <taxon>Chromadorea</taxon>
        <taxon>Rhabditida</taxon>
        <taxon>Spirurina</taxon>
        <taxon>Ascaridomorpha</taxon>
        <taxon>Ascaridoidea</taxon>
        <taxon>Ascarididae</taxon>
        <taxon>Parascaris</taxon>
    </lineage>
</organism>
<name>A0A914RHX9_PAREQ</name>
<dbReference type="WBParaSite" id="PEQ_0000439701-mRNA-1">
    <property type="protein sequence ID" value="PEQ_0000439701-mRNA-1"/>
    <property type="gene ID" value="PEQ_0000439701"/>
</dbReference>
<dbReference type="GO" id="GO:0006334">
    <property type="term" value="P:nucleosome assembly"/>
    <property type="evidence" value="ECO:0007669"/>
    <property type="project" value="InterPro"/>
</dbReference>
<sequence>MGMYCSMGRINVEAKFYERVHQLEREFAPVFDALHAKRKAIVTGEYEPTDEECNYPIINGLTDEEIKVDTIEAVESGISNWHNAH</sequence>
<proteinExistence type="inferred from homology"/>
<protein>
    <submittedName>
        <fullName evidence="3">Uncharacterized protein</fullName>
    </submittedName>
</protein>
<evidence type="ECO:0000256" key="1">
    <source>
        <dbReference type="ARBA" id="ARBA00009947"/>
    </source>
</evidence>
<dbReference type="Gene3D" id="1.20.5.1500">
    <property type="match status" value="1"/>
</dbReference>
<dbReference type="Pfam" id="PF00956">
    <property type="entry name" value="NAP"/>
    <property type="match status" value="1"/>
</dbReference>
<keyword evidence="2" id="KW-1185">Reference proteome</keyword>
<dbReference type="GO" id="GO:0005634">
    <property type="term" value="C:nucleus"/>
    <property type="evidence" value="ECO:0007669"/>
    <property type="project" value="InterPro"/>
</dbReference>
<evidence type="ECO:0000313" key="2">
    <source>
        <dbReference type="Proteomes" id="UP000887564"/>
    </source>
</evidence>
<dbReference type="SUPFAM" id="SSF143113">
    <property type="entry name" value="NAP-like"/>
    <property type="match status" value="1"/>
</dbReference>